<dbReference type="AlphaFoldDB" id="A0A238J514"/>
<keyword evidence="2" id="KW-1185">Reference proteome</keyword>
<proteinExistence type="predicted"/>
<accession>A0A238J514</accession>
<organism evidence="1 2">
    <name type="scientific">Boseongicola aestuarii</name>
    <dbReference type="NCBI Taxonomy" id="1470561"/>
    <lineage>
        <taxon>Bacteria</taxon>
        <taxon>Pseudomonadati</taxon>
        <taxon>Pseudomonadota</taxon>
        <taxon>Alphaproteobacteria</taxon>
        <taxon>Rhodobacterales</taxon>
        <taxon>Paracoccaceae</taxon>
        <taxon>Boseongicola</taxon>
    </lineage>
</organism>
<name>A0A238J514_9RHOB</name>
<dbReference type="EMBL" id="FXXQ01000013">
    <property type="protein sequence ID" value="SMX25235.1"/>
    <property type="molecule type" value="Genomic_DNA"/>
</dbReference>
<reference evidence="1 2" key="1">
    <citation type="submission" date="2017-05" db="EMBL/GenBank/DDBJ databases">
        <authorList>
            <person name="Song R."/>
            <person name="Chenine A.L."/>
            <person name="Ruprecht R.M."/>
        </authorList>
    </citation>
    <scope>NUCLEOTIDE SEQUENCE [LARGE SCALE GENOMIC DNA]</scope>
    <source>
        <strain evidence="1 2">CECT 8489</strain>
    </source>
</reference>
<dbReference type="RefSeq" id="WP_093975432.1">
    <property type="nucleotide sequence ID" value="NZ_FXXQ01000013.1"/>
</dbReference>
<dbReference type="Proteomes" id="UP000201838">
    <property type="component" value="Unassembled WGS sequence"/>
</dbReference>
<evidence type="ECO:0000313" key="1">
    <source>
        <dbReference type="EMBL" id="SMX25235.1"/>
    </source>
</evidence>
<evidence type="ECO:0000313" key="2">
    <source>
        <dbReference type="Proteomes" id="UP000201838"/>
    </source>
</evidence>
<gene>
    <name evidence="1" type="ORF">BOA8489_03370</name>
</gene>
<protein>
    <submittedName>
        <fullName evidence="1">Uncharacterized protein</fullName>
    </submittedName>
</protein>
<sequence>MTKVKTRSADRISAGAYDADVAAIVDAVLADPARADDAKALLTHKLGAPDVVRLAVPKSVHKSFSLREDADEEMWDNVPV</sequence>